<feature type="transmembrane region" description="Helical" evidence="1">
    <location>
        <begin position="12"/>
        <end position="34"/>
    </location>
</feature>
<protein>
    <submittedName>
        <fullName evidence="2">Uncharacterized protein</fullName>
    </submittedName>
</protein>
<evidence type="ECO:0000313" key="2">
    <source>
        <dbReference type="EMBL" id="URW78592.1"/>
    </source>
</evidence>
<sequence>MRFRESQRIGQAWLWCLLALSAVPVYLPLFRKLFSPDTLSCKDLNLYLAIPHILITLLLLMVNLKVEISGRRLSYRFFPFHLKKKEFALNRIECAFVRKFDPLEERSLWGIHASGSVKSYHLNGPWVIQVEFKGDRILLLGTKRPEEVSKVLKDLRIPDQDMQV</sequence>
<keyword evidence="1" id="KW-0812">Transmembrane</keyword>
<name>A0A9J6ZMU9_9BACT</name>
<dbReference type="EMBL" id="CP098400">
    <property type="protein sequence ID" value="URW78592.1"/>
    <property type="molecule type" value="Genomic_DNA"/>
</dbReference>
<proteinExistence type="predicted"/>
<feature type="transmembrane region" description="Helical" evidence="1">
    <location>
        <begin position="46"/>
        <end position="66"/>
    </location>
</feature>
<reference evidence="2" key="1">
    <citation type="submission" date="2022-05" db="EMBL/GenBank/DDBJ databases">
        <authorList>
            <person name="Sun X."/>
        </authorList>
    </citation>
    <scope>NUCLEOTIDE SEQUENCE</scope>
    <source>
        <strain evidence="2">Ai-910</strain>
    </source>
</reference>
<dbReference type="AlphaFoldDB" id="A0A9J6ZMU9"/>
<evidence type="ECO:0000256" key="1">
    <source>
        <dbReference type="SAM" id="Phobius"/>
    </source>
</evidence>
<accession>A0A9J6ZMU9</accession>
<dbReference type="RefSeq" id="WP_250721956.1">
    <property type="nucleotide sequence ID" value="NZ_CP098400.1"/>
</dbReference>
<reference evidence="2" key="2">
    <citation type="submission" date="2022-06" db="EMBL/GenBank/DDBJ databases">
        <title>Xiashengella guii gen. nov. sp. nov., a bacterium isolated form anaerobic digestion tank.</title>
        <authorList>
            <person name="Huang H."/>
        </authorList>
    </citation>
    <scope>NUCLEOTIDE SEQUENCE</scope>
    <source>
        <strain evidence="2">Ai-910</strain>
    </source>
</reference>
<dbReference type="KEGG" id="alkq:M9189_06910"/>
<gene>
    <name evidence="2" type="ORF">M9189_06910</name>
</gene>
<evidence type="ECO:0000313" key="3">
    <source>
        <dbReference type="Proteomes" id="UP001056426"/>
    </source>
</evidence>
<dbReference type="Proteomes" id="UP001056426">
    <property type="component" value="Chromosome"/>
</dbReference>
<keyword evidence="1" id="KW-0472">Membrane</keyword>
<organism evidence="2 3">
    <name type="scientific">Xiashengella succiniciproducens</name>
    <dbReference type="NCBI Taxonomy" id="2949635"/>
    <lineage>
        <taxon>Bacteria</taxon>
        <taxon>Pseudomonadati</taxon>
        <taxon>Bacteroidota</taxon>
        <taxon>Bacteroidia</taxon>
        <taxon>Marinilabiliales</taxon>
        <taxon>Marinilabiliaceae</taxon>
        <taxon>Xiashengella</taxon>
    </lineage>
</organism>
<keyword evidence="3" id="KW-1185">Reference proteome</keyword>
<keyword evidence="1" id="KW-1133">Transmembrane helix</keyword>